<evidence type="ECO:0000313" key="2">
    <source>
        <dbReference type="Proteomes" id="UP000005963"/>
    </source>
</evidence>
<protein>
    <submittedName>
        <fullName evidence="1">Uncharacterized protein</fullName>
    </submittedName>
</protein>
<organism evidence="1 2">
    <name type="scientific">Megamonas funiformis YIT 11815</name>
    <dbReference type="NCBI Taxonomy" id="742816"/>
    <lineage>
        <taxon>Bacteria</taxon>
        <taxon>Bacillati</taxon>
        <taxon>Bacillota</taxon>
        <taxon>Negativicutes</taxon>
        <taxon>Selenomonadales</taxon>
        <taxon>Selenomonadaceae</taxon>
        <taxon>Megamonas</taxon>
    </lineage>
</organism>
<reference evidence="1 2" key="1">
    <citation type="submission" date="2012-01" db="EMBL/GenBank/DDBJ databases">
        <title>The Genome Sequence of Megamonas funiformis YIT 11815.</title>
        <authorList>
            <consortium name="The Broad Institute Genome Sequencing Platform"/>
            <person name="Earl A."/>
            <person name="Ward D."/>
            <person name="Feldgarden M."/>
            <person name="Gevers D."/>
            <person name="Morotomi M."/>
            <person name="Young S.K."/>
            <person name="Zeng Q."/>
            <person name="Gargeya S."/>
            <person name="Fitzgerald M."/>
            <person name="Haas B."/>
            <person name="Abouelleil A."/>
            <person name="Alvarado L."/>
            <person name="Arachchi H.M."/>
            <person name="Berlin A."/>
            <person name="Chapman S.B."/>
            <person name="Gearin G."/>
            <person name="Goldberg J."/>
            <person name="Griggs A."/>
            <person name="Gujja S."/>
            <person name="Hansen M."/>
            <person name="Heiman D."/>
            <person name="Howarth C."/>
            <person name="Larimer J."/>
            <person name="Lui A."/>
            <person name="MacDonald P.J.P."/>
            <person name="McCowen C."/>
            <person name="Montmayeur A."/>
            <person name="Murphy C."/>
            <person name="Neiman D."/>
            <person name="Pearson M."/>
            <person name="Priest M."/>
            <person name="Roberts A."/>
            <person name="Saif S."/>
            <person name="Shea T."/>
            <person name="Sisk P."/>
            <person name="Stolte C."/>
            <person name="Sykes S."/>
            <person name="Wortman J."/>
            <person name="Nusbaum C."/>
            <person name="Birren B."/>
        </authorList>
    </citation>
    <scope>NUCLEOTIDE SEQUENCE [LARGE SCALE GENOMIC DNA]</scope>
    <source>
        <strain evidence="1 2">YIT 11815</strain>
    </source>
</reference>
<proteinExistence type="predicted"/>
<dbReference type="Proteomes" id="UP000005963">
    <property type="component" value="Unassembled WGS sequence"/>
</dbReference>
<comment type="caution">
    <text evidence="1">The sequence shown here is derived from an EMBL/GenBank/DDBJ whole genome shotgun (WGS) entry which is preliminary data.</text>
</comment>
<evidence type="ECO:0000313" key="1">
    <source>
        <dbReference type="EMBL" id="EHR38609.1"/>
    </source>
</evidence>
<gene>
    <name evidence="1" type="ORF">HMPREF9454_00626</name>
</gene>
<name>A0ABN0EK50_9FIRM</name>
<feature type="non-terminal residue" evidence="1">
    <location>
        <position position="1"/>
    </location>
</feature>
<dbReference type="EMBL" id="ADMB01000029">
    <property type="protein sequence ID" value="EHR38609.1"/>
    <property type="molecule type" value="Genomic_DNA"/>
</dbReference>
<accession>A0ABN0EK50</accession>
<keyword evidence="2" id="KW-1185">Reference proteome</keyword>
<sequence>NIKDIDMDKSLNIELSDGTVETKIVQIKEK</sequence>